<dbReference type="Gene3D" id="3.40.50.1820">
    <property type="entry name" value="alpha/beta hydrolase"/>
    <property type="match status" value="1"/>
</dbReference>
<dbReference type="HOGENOM" id="CLU_2118782_0_0_0"/>
<dbReference type="STRING" id="403833.Pmob_1595"/>
<name>A9BGQ1_PETMO</name>
<protein>
    <recommendedName>
        <fullName evidence="3">Esterase</fullName>
    </recommendedName>
</protein>
<dbReference type="InterPro" id="IPR029058">
    <property type="entry name" value="AB_hydrolase_fold"/>
</dbReference>
<dbReference type="EMBL" id="CP000879">
    <property type="protein sequence ID" value="ABX32291.1"/>
    <property type="molecule type" value="Genomic_DNA"/>
</dbReference>
<organism evidence="1 2">
    <name type="scientific">Petrotoga mobilis (strain DSM 10674 / SJ95)</name>
    <dbReference type="NCBI Taxonomy" id="403833"/>
    <lineage>
        <taxon>Bacteria</taxon>
        <taxon>Thermotogati</taxon>
        <taxon>Thermotogota</taxon>
        <taxon>Thermotogae</taxon>
        <taxon>Petrotogales</taxon>
        <taxon>Petrotogaceae</taxon>
        <taxon>Petrotoga</taxon>
    </lineage>
</organism>
<evidence type="ECO:0008006" key="3">
    <source>
        <dbReference type="Google" id="ProtNLM"/>
    </source>
</evidence>
<gene>
    <name evidence="1" type="ordered locus">Pmob_1595</name>
</gene>
<sequence length="114" mass="13065">MILRRDMMALLEVNFMSKSLMRKVPVMVILPVDKLNFSITSEMTDNTHFKTLYLLHGGFGNYTSWVSETRIQRLAEGKNLAVVMPSGDNSFYLDQPEFGNFGILILKKFLTGFH</sequence>
<dbReference type="eggNOG" id="COG0627">
    <property type="taxonomic scope" value="Bacteria"/>
</dbReference>
<dbReference type="AlphaFoldDB" id="A9BGQ1"/>
<dbReference type="Proteomes" id="UP000000789">
    <property type="component" value="Chromosome"/>
</dbReference>
<reference evidence="1" key="1">
    <citation type="submission" date="2007-11" db="EMBL/GenBank/DDBJ databases">
        <title>Complete sequence of Petroga mobilis SJ95.</title>
        <authorList>
            <consortium name="US DOE Joint Genome Institute"/>
            <person name="Copeland A."/>
            <person name="Lucas S."/>
            <person name="Lapidus A."/>
            <person name="Barry K."/>
            <person name="Glavina del Rio T."/>
            <person name="Dalin E."/>
            <person name="Tice H."/>
            <person name="Pitluck S."/>
            <person name="Meincke L."/>
            <person name="Brettin T."/>
            <person name="Bruce D."/>
            <person name="Detter J.C."/>
            <person name="Han C."/>
            <person name="Kuske C.R."/>
            <person name="Schmutz J."/>
            <person name="Larimer F."/>
            <person name="Land M."/>
            <person name="Hauser L."/>
            <person name="Kyrpides N."/>
            <person name="Mikhailova N."/>
            <person name="Noll K."/>
            <person name="Richardson P."/>
        </authorList>
    </citation>
    <scope>NUCLEOTIDE SEQUENCE [LARGE SCALE GENOMIC DNA]</scope>
    <source>
        <strain evidence="1">SJ95</strain>
    </source>
</reference>
<evidence type="ECO:0000313" key="1">
    <source>
        <dbReference type="EMBL" id="ABX32291.1"/>
    </source>
</evidence>
<accession>A9BGQ1</accession>
<evidence type="ECO:0000313" key="2">
    <source>
        <dbReference type="Proteomes" id="UP000000789"/>
    </source>
</evidence>
<dbReference type="SUPFAM" id="SSF53474">
    <property type="entry name" value="alpha/beta-Hydrolases"/>
    <property type="match status" value="1"/>
</dbReference>
<dbReference type="KEGG" id="pmo:Pmob_1595"/>
<proteinExistence type="predicted"/>
<keyword evidence="2" id="KW-1185">Reference proteome</keyword>